<gene>
    <name evidence="1" type="ORF">AV274_3128</name>
</gene>
<dbReference type="EMBL" id="LXWW01000168">
    <property type="protein sequence ID" value="OAO15142.1"/>
    <property type="molecule type" value="Genomic_DNA"/>
</dbReference>
<reference evidence="1 2" key="1">
    <citation type="submission" date="2016-05" db="EMBL/GenBank/DDBJ databases">
        <title>Nuclear genome of Blastocystis sp. subtype 1 NandII.</title>
        <authorList>
            <person name="Gentekaki E."/>
            <person name="Curtis B."/>
            <person name="Stairs C."/>
            <person name="Eme L."/>
            <person name="Herman E."/>
            <person name="Klimes V."/>
            <person name="Arias M.C."/>
            <person name="Elias M."/>
            <person name="Hilliou F."/>
            <person name="Klute M."/>
            <person name="Malik S.-B."/>
            <person name="Pightling A."/>
            <person name="Rachubinski R."/>
            <person name="Salas D."/>
            <person name="Schlacht A."/>
            <person name="Suga H."/>
            <person name="Archibald J."/>
            <person name="Ball S.G."/>
            <person name="Clark G."/>
            <person name="Dacks J."/>
            <person name="Van Der Giezen M."/>
            <person name="Tsaousis A."/>
            <person name="Roger A."/>
        </authorList>
    </citation>
    <scope>NUCLEOTIDE SEQUENCE [LARGE SCALE GENOMIC DNA]</scope>
    <source>
        <strain evidence="2">ATCC 50177 / NandII</strain>
    </source>
</reference>
<dbReference type="Proteomes" id="UP000078348">
    <property type="component" value="Unassembled WGS sequence"/>
</dbReference>
<comment type="caution">
    <text evidence="1">The sequence shown here is derived from an EMBL/GenBank/DDBJ whole genome shotgun (WGS) entry which is preliminary data.</text>
</comment>
<dbReference type="GO" id="GO:0000814">
    <property type="term" value="C:ESCRT II complex"/>
    <property type="evidence" value="ECO:0007669"/>
    <property type="project" value="InterPro"/>
</dbReference>
<name>A0A196SG66_BLAHN</name>
<dbReference type="InterPro" id="IPR014041">
    <property type="entry name" value="ESCRT-II_cplx_Vps25-sub_N"/>
</dbReference>
<evidence type="ECO:0000313" key="1">
    <source>
        <dbReference type="EMBL" id="OAO15142.1"/>
    </source>
</evidence>
<dbReference type="Gene3D" id="1.10.10.570">
    <property type="entry name" value="Winged helix' DNA-binding domain. Chain C. Domain 1"/>
    <property type="match status" value="1"/>
</dbReference>
<dbReference type="Pfam" id="PF05871">
    <property type="entry name" value="ESCRT-II"/>
    <property type="match status" value="1"/>
</dbReference>
<sequence>MSSWQNPTSAVSLVDYPPLYSLQAKENKEAQYRVWTDLIIAYTKSKKMWSISLQAFPLFSRPQINRDAPMELRKEIIEYMKDHGRALWIGSSQRLQAYILRDSVNTWVDTIVNSLREKAVTNPVQSHELVEDVDYTGDAFYGMPDDLMEMLLQQAVKSGKMVSFKTGDDVSYKLVSAK</sequence>
<organism evidence="1 2">
    <name type="scientific">Blastocystis sp. subtype 1 (strain ATCC 50177 / NandII)</name>
    <dbReference type="NCBI Taxonomy" id="478820"/>
    <lineage>
        <taxon>Eukaryota</taxon>
        <taxon>Sar</taxon>
        <taxon>Stramenopiles</taxon>
        <taxon>Bigyra</taxon>
        <taxon>Opalozoa</taxon>
        <taxon>Opalinata</taxon>
        <taxon>Blastocystidae</taxon>
        <taxon>Blastocystis</taxon>
    </lineage>
</organism>
<dbReference type="InterPro" id="IPR008570">
    <property type="entry name" value="ESCRT-II_cplx_Vps25-sub"/>
</dbReference>
<dbReference type="GO" id="GO:0043328">
    <property type="term" value="P:protein transport to vacuole involved in ubiquitin-dependent protein catabolic process via the multivesicular body sorting pathway"/>
    <property type="evidence" value="ECO:0007669"/>
    <property type="project" value="TreeGrafter"/>
</dbReference>
<dbReference type="GO" id="GO:0042803">
    <property type="term" value="F:protein homodimerization activity"/>
    <property type="evidence" value="ECO:0007669"/>
    <property type="project" value="TreeGrafter"/>
</dbReference>
<dbReference type="STRING" id="478820.A0A196SG66"/>
<evidence type="ECO:0000313" key="2">
    <source>
        <dbReference type="Proteomes" id="UP000078348"/>
    </source>
</evidence>
<accession>A0A196SG66</accession>
<proteinExistence type="predicted"/>
<keyword evidence="2" id="KW-1185">Reference proteome</keyword>
<dbReference type="OrthoDB" id="245150at2759"/>
<dbReference type="GO" id="GO:0005198">
    <property type="term" value="F:structural molecule activity"/>
    <property type="evidence" value="ECO:0007669"/>
    <property type="project" value="TreeGrafter"/>
</dbReference>
<dbReference type="AlphaFoldDB" id="A0A196SG66"/>
<protein>
    <submittedName>
        <fullName evidence="1">Vacuolar protein sorting 25b</fullName>
    </submittedName>
</protein>
<dbReference type="PANTHER" id="PTHR13149">
    <property type="entry name" value="VACUOLAR PROTEIN SORTING-ASSOCIATED PROTEIN VPS25"/>
    <property type="match status" value="1"/>
</dbReference>
<dbReference type="SUPFAM" id="SSF46785">
    <property type="entry name" value="Winged helix' DNA-binding domain"/>
    <property type="match status" value="1"/>
</dbReference>
<dbReference type="PANTHER" id="PTHR13149:SF0">
    <property type="entry name" value="VACUOLAR PROTEIN-SORTING-ASSOCIATED PROTEIN 25"/>
    <property type="match status" value="1"/>
</dbReference>
<dbReference type="InterPro" id="IPR036390">
    <property type="entry name" value="WH_DNA-bd_sf"/>
</dbReference>